<dbReference type="Proteomes" id="UP000076798">
    <property type="component" value="Unassembled WGS sequence"/>
</dbReference>
<dbReference type="EMBL" id="KV428242">
    <property type="protein sequence ID" value="KZT33430.1"/>
    <property type="molecule type" value="Genomic_DNA"/>
</dbReference>
<keyword evidence="2" id="KW-1185">Reference proteome</keyword>
<dbReference type="STRING" id="1314776.A0A165YND9"/>
<sequence length="278" mass="30829">MFSYLEYNNLPTVDVSHDASRPLEAVRDALCDLVVKYGLQDRFMVRLIHKHFDMQPNEVPVFRPVEVRGVCTAIVMGPLSIENQTSFVGKNYAISSTGQLAAYEFTSEVTLGAPEDHADFVKAFEAALISGGASQVYGLGVKSATNNEKFVEFELGEYRSTIMVPKAIFPMDKDDIEIHTNWAPGPNSQHAPQDGCTDHFHSCVKDKSGRHHVWDDGDDGDFKRALVDSSSDLSKVLHKSSASAREWADRRASYVYALPLFQCTSSTEMSLPKCLIAE</sequence>
<evidence type="ECO:0000313" key="2">
    <source>
        <dbReference type="Proteomes" id="UP000076798"/>
    </source>
</evidence>
<gene>
    <name evidence="1" type="ORF">SISSUDRAFT_1054256</name>
</gene>
<accession>A0A165YND9</accession>
<protein>
    <submittedName>
        <fullName evidence="1">Uncharacterized protein</fullName>
    </submittedName>
</protein>
<name>A0A165YND9_9AGAM</name>
<organism evidence="1 2">
    <name type="scientific">Sistotremastrum suecicum HHB10207 ss-3</name>
    <dbReference type="NCBI Taxonomy" id="1314776"/>
    <lineage>
        <taxon>Eukaryota</taxon>
        <taxon>Fungi</taxon>
        <taxon>Dikarya</taxon>
        <taxon>Basidiomycota</taxon>
        <taxon>Agaricomycotina</taxon>
        <taxon>Agaricomycetes</taxon>
        <taxon>Sistotremastrales</taxon>
        <taxon>Sistotremastraceae</taxon>
        <taxon>Sistotremastrum</taxon>
    </lineage>
</organism>
<evidence type="ECO:0000313" key="1">
    <source>
        <dbReference type="EMBL" id="KZT33430.1"/>
    </source>
</evidence>
<dbReference type="AlphaFoldDB" id="A0A165YND9"/>
<dbReference type="OrthoDB" id="2994434at2759"/>
<reference evidence="1 2" key="1">
    <citation type="journal article" date="2016" name="Mol. Biol. Evol.">
        <title>Comparative Genomics of Early-Diverging Mushroom-Forming Fungi Provides Insights into the Origins of Lignocellulose Decay Capabilities.</title>
        <authorList>
            <person name="Nagy L.G."/>
            <person name="Riley R."/>
            <person name="Tritt A."/>
            <person name="Adam C."/>
            <person name="Daum C."/>
            <person name="Floudas D."/>
            <person name="Sun H."/>
            <person name="Yadav J.S."/>
            <person name="Pangilinan J."/>
            <person name="Larsson K.H."/>
            <person name="Matsuura K."/>
            <person name="Barry K."/>
            <person name="Labutti K."/>
            <person name="Kuo R."/>
            <person name="Ohm R.A."/>
            <person name="Bhattacharya S.S."/>
            <person name="Shirouzu T."/>
            <person name="Yoshinaga Y."/>
            <person name="Martin F.M."/>
            <person name="Grigoriev I.V."/>
            <person name="Hibbett D.S."/>
        </authorList>
    </citation>
    <scope>NUCLEOTIDE SEQUENCE [LARGE SCALE GENOMIC DNA]</scope>
    <source>
        <strain evidence="1 2">HHB10207 ss-3</strain>
    </source>
</reference>
<proteinExistence type="predicted"/>